<dbReference type="InterPro" id="IPR029064">
    <property type="entry name" value="Ribosomal_eL30-like_sf"/>
</dbReference>
<keyword evidence="6" id="KW-0949">S-adenosyl-L-methionine</keyword>
<feature type="region of interest" description="Disordered" evidence="10">
    <location>
        <begin position="70"/>
        <end position="107"/>
    </location>
</feature>
<dbReference type="STRING" id="559295.C5DET8"/>
<name>C5DET8_LACTC</name>
<keyword evidence="5" id="KW-0808">Transferase</keyword>
<evidence type="ECO:0000256" key="1">
    <source>
        <dbReference type="ARBA" id="ARBA00004173"/>
    </source>
</evidence>
<dbReference type="GO" id="GO:0003723">
    <property type="term" value="F:RNA binding"/>
    <property type="evidence" value="ECO:0007669"/>
    <property type="project" value="InterPro"/>
</dbReference>
<evidence type="ECO:0000256" key="8">
    <source>
        <dbReference type="ARBA" id="ARBA00023128"/>
    </source>
</evidence>
<sequence length="393" mass="44039">MFKPRPNTILRRSLAQAIRPAVKVPNASHQGSGPSNIDKNLPHERRTKAWEKAGEDKDSWFRRKYAHVHAKAGNPNRQKGRAKQNVEEASVQHDQHKSKFRNRSVTGSLRPNPLMEYVHGTNSVISVLQADKRDYYSRILYHASVTDEIRSLAKKRGAQLEMTDKHRLNILTNYAVHNNVVLETKPLQLPEISQVGSCDPEGSTFAYDELFFDEASERRTSFIQKENKKFPLGLYLDEVSDPHNMGAIIRSAYFLGVDFMIMSRRNCAPLSPTVSKTSSGATELLPIFTVDKPLDFFSKSQKEGWTFVSAGVSKQNKFAKNKKIEAQDLHGMLKELPVILVVGNEGEGVRTNLQMRSDFLVEIPQGRGAAGTRSVDSLNVSVATAILLNSILN</sequence>
<organism evidence="12 13">
    <name type="scientific">Lachancea thermotolerans (strain ATCC 56472 / CBS 6340 / NRRL Y-8284)</name>
    <name type="common">Yeast</name>
    <name type="synonym">Kluyveromyces thermotolerans</name>
    <dbReference type="NCBI Taxonomy" id="559295"/>
    <lineage>
        <taxon>Eukaryota</taxon>
        <taxon>Fungi</taxon>
        <taxon>Dikarya</taxon>
        <taxon>Ascomycota</taxon>
        <taxon>Saccharomycotina</taxon>
        <taxon>Saccharomycetes</taxon>
        <taxon>Saccharomycetales</taxon>
        <taxon>Saccharomycetaceae</taxon>
        <taxon>Lachancea</taxon>
    </lineage>
</organism>
<dbReference type="PANTHER" id="PTHR46103:SF1">
    <property type="entry name" value="RRNA METHYLTRANSFERASE 1, MITOCHONDRIAL"/>
    <property type="match status" value="1"/>
</dbReference>
<dbReference type="InterPro" id="IPR029028">
    <property type="entry name" value="Alpha/beta_knot_MTases"/>
</dbReference>
<dbReference type="HOGENOM" id="CLU_021322_5_1_1"/>
<dbReference type="OrthoDB" id="270651at2759"/>
<evidence type="ECO:0000256" key="9">
    <source>
        <dbReference type="ARBA" id="ARBA00034881"/>
    </source>
</evidence>
<comment type="similarity">
    <text evidence="2">Belongs to the class IV-like SAM-binding methyltransferase superfamily. RNA methyltransferase TrmH family.</text>
</comment>
<dbReference type="Pfam" id="PF08032">
    <property type="entry name" value="SpoU_sub_bind"/>
    <property type="match status" value="1"/>
</dbReference>
<dbReference type="InterPro" id="IPR047261">
    <property type="entry name" value="MRM1_MeTrfase_dom"/>
</dbReference>
<dbReference type="Proteomes" id="UP000002036">
    <property type="component" value="Chromosome D"/>
</dbReference>
<keyword evidence="4" id="KW-0489">Methyltransferase</keyword>
<evidence type="ECO:0000256" key="2">
    <source>
        <dbReference type="ARBA" id="ARBA00007228"/>
    </source>
</evidence>
<dbReference type="CDD" id="cd18105">
    <property type="entry name" value="SpoU-like_MRM1"/>
    <property type="match status" value="1"/>
</dbReference>
<dbReference type="NCBIfam" id="TIGR00186">
    <property type="entry name" value="rRNA_methyl_3"/>
    <property type="match status" value="1"/>
</dbReference>
<evidence type="ECO:0000313" key="12">
    <source>
        <dbReference type="EMBL" id="CAR22693.1"/>
    </source>
</evidence>
<comment type="subcellular location">
    <subcellularLocation>
        <location evidence="1">Mitochondrion</location>
    </subcellularLocation>
</comment>
<dbReference type="InterPro" id="IPR004441">
    <property type="entry name" value="rRNA_MeTrfase_TrmH"/>
</dbReference>
<proteinExistence type="inferred from homology"/>
<evidence type="ECO:0000256" key="4">
    <source>
        <dbReference type="ARBA" id="ARBA00022603"/>
    </source>
</evidence>
<dbReference type="FunCoup" id="C5DET8">
    <property type="interactions" value="301"/>
</dbReference>
<keyword evidence="7" id="KW-0809">Transit peptide</keyword>
<dbReference type="SUPFAM" id="SSF55315">
    <property type="entry name" value="L30e-like"/>
    <property type="match status" value="1"/>
</dbReference>
<evidence type="ECO:0000313" key="13">
    <source>
        <dbReference type="Proteomes" id="UP000002036"/>
    </source>
</evidence>
<feature type="region of interest" description="Disordered" evidence="10">
    <location>
        <begin position="23"/>
        <end position="43"/>
    </location>
</feature>
<dbReference type="InterPro" id="IPR013123">
    <property type="entry name" value="SpoU_subst-bd"/>
</dbReference>
<evidence type="ECO:0000256" key="10">
    <source>
        <dbReference type="SAM" id="MobiDB-lite"/>
    </source>
</evidence>
<dbReference type="SUPFAM" id="SSF75217">
    <property type="entry name" value="alpha/beta knot"/>
    <property type="match status" value="1"/>
</dbReference>
<dbReference type="SMART" id="SM00967">
    <property type="entry name" value="SpoU_sub_bind"/>
    <property type="match status" value="1"/>
</dbReference>
<gene>
    <name evidence="12" type="ordered locus">KLTH0D09680g</name>
</gene>
<keyword evidence="8" id="KW-0496">Mitochondrion</keyword>
<reference evidence="12 13" key="1">
    <citation type="journal article" date="2009" name="Genome Res.">
        <title>Comparative genomics of protoploid Saccharomycetaceae.</title>
        <authorList>
            <consortium name="The Genolevures Consortium"/>
            <person name="Souciet J.-L."/>
            <person name="Dujon B."/>
            <person name="Gaillardin C."/>
            <person name="Johnston M."/>
            <person name="Baret P.V."/>
            <person name="Cliften P."/>
            <person name="Sherman D.J."/>
            <person name="Weissenbach J."/>
            <person name="Westhof E."/>
            <person name="Wincker P."/>
            <person name="Jubin C."/>
            <person name="Poulain J."/>
            <person name="Barbe V."/>
            <person name="Segurens B."/>
            <person name="Artiguenave F."/>
            <person name="Anthouard V."/>
            <person name="Vacherie B."/>
            <person name="Val M.-E."/>
            <person name="Fulton R.S."/>
            <person name="Minx P."/>
            <person name="Wilson R."/>
            <person name="Durrens P."/>
            <person name="Jean G."/>
            <person name="Marck C."/>
            <person name="Martin T."/>
            <person name="Nikolski M."/>
            <person name="Rolland T."/>
            <person name="Seret M.-L."/>
            <person name="Casaregola S."/>
            <person name="Despons L."/>
            <person name="Fairhead C."/>
            <person name="Fischer G."/>
            <person name="Lafontaine I."/>
            <person name="Leh V."/>
            <person name="Lemaire M."/>
            <person name="de Montigny J."/>
            <person name="Neuveglise C."/>
            <person name="Thierry A."/>
            <person name="Blanc-Lenfle I."/>
            <person name="Bleykasten C."/>
            <person name="Diffels J."/>
            <person name="Fritsch E."/>
            <person name="Frangeul L."/>
            <person name="Goeffon A."/>
            <person name="Jauniaux N."/>
            <person name="Kachouri-Lafond R."/>
            <person name="Payen C."/>
            <person name="Potier S."/>
            <person name="Pribylova L."/>
            <person name="Ozanne C."/>
            <person name="Richard G.-F."/>
            <person name="Sacerdot C."/>
            <person name="Straub M.-L."/>
            <person name="Talla E."/>
        </authorList>
    </citation>
    <scope>NUCLEOTIDE SEQUENCE [LARGE SCALE GENOMIC DNA]</scope>
    <source>
        <strain evidence="13">ATCC 56472 / CBS 6340 / NRRL Y-8284</strain>
    </source>
</reference>
<feature type="compositionally biased region" description="Basic and acidic residues" evidence="10">
    <location>
        <begin position="84"/>
        <end position="97"/>
    </location>
</feature>
<protein>
    <recommendedName>
        <fullName evidence="9">rRNA methyltransferase 1, mitochondrial</fullName>
    </recommendedName>
</protein>
<dbReference type="OMA" id="RKYAHVH"/>
<keyword evidence="3" id="KW-0698">rRNA processing</keyword>
<dbReference type="Pfam" id="PF00588">
    <property type="entry name" value="SpoU_methylase"/>
    <property type="match status" value="1"/>
</dbReference>
<feature type="domain" description="RNA 2-O ribose methyltransferase substrate binding" evidence="11">
    <location>
        <begin position="117"/>
        <end position="190"/>
    </location>
</feature>
<feature type="compositionally biased region" description="Polar residues" evidence="10">
    <location>
        <begin position="27"/>
        <end position="38"/>
    </location>
</feature>
<dbReference type="GO" id="GO:0016435">
    <property type="term" value="F:rRNA (guanine) methyltransferase activity"/>
    <property type="evidence" value="ECO:0007669"/>
    <property type="project" value="TreeGrafter"/>
</dbReference>
<dbReference type="FunFam" id="3.40.1280.10:FF:000036">
    <property type="entry name" value="MRM1p Ribose methyltransferase"/>
    <property type="match status" value="1"/>
</dbReference>
<dbReference type="GeneID" id="8295369"/>
<evidence type="ECO:0000256" key="5">
    <source>
        <dbReference type="ARBA" id="ARBA00022679"/>
    </source>
</evidence>
<evidence type="ECO:0000256" key="3">
    <source>
        <dbReference type="ARBA" id="ARBA00022552"/>
    </source>
</evidence>
<dbReference type="Gene3D" id="3.30.1330.30">
    <property type="match status" value="1"/>
</dbReference>
<dbReference type="InterPro" id="IPR047182">
    <property type="entry name" value="MRM1"/>
</dbReference>
<dbReference type="Gene3D" id="3.40.1280.10">
    <property type="match status" value="1"/>
</dbReference>
<dbReference type="AlphaFoldDB" id="C5DET8"/>
<dbReference type="GO" id="GO:0005739">
    <property type="term" value="C:mitochondrion"/>
    <property type="evidence" value="ECO:0007669"/>
    <property type="project" value="UniProtKB-SubCell"/>
</dbReference>
<evidence type="ECO:0000259" key="11">
    <source>
        <dbReference type="SMART" id="SM00967"/>
    </source>
</evidence>
<accession>C5DET8</accession>
<evidence type="ECO:0000256" key="7">
    <source>
        <dbReference type="ARBA" id="ARBA00022946"/>
    </source>
</evidence>
<evidence type="ECO:0000256" key="6">
    <source>
        <dbReference type="ARBA" id="ARBA00022691"/>
    </source>
</evidence>
<dbReference type="InParanoid" id="C5DET8"/>
<dbReference type="eggNOG" id="KOG0838">
    <property type="taxonomic scope" value="Eukaryota"/>
</dbReference>
<dbReference type="InterPro" id="IPR029026">
    <property type="entry name" value="tRNA_m1G_MTases_N"/>
</dbReference>
<dbReference type="InterPro" id="IPR001537">
    <property type="entry name" value="SpoU_MeTrfase"/>
</dbReference>
<dbReference type="KEGG" id="lth:KLTH0D09680g"/>
<keyword evidence="13" id="KW-1185">Reference proteome</keyword>
<dbReference type="EMBL" id="CU928168">
    <property type="protein sequence ID" value="CAR22693.1"/>
    <property type="molecule type" value="Genomic_DNA"/>
</dbReference>
<dbReference type="PANTHER" id="PTHR46103">
    <property type="entry name" value="RRNA METHYLTRANSFERASE 1, MITOCHONDRIAL"/>
    <property type="match status" value="1"/>
</dbReference>
<dbReference type="RefSeq" id="XP_002553131.1">
    <property type="nucleotide sequence ID" value="XM_002553085.1"/>
</dbReference>